<evidence type="ECO:0000259" key="5">
    <source>
        <dbReference type="PROSITE" id="PS50977"/>
    </source>
</evidence>
<name>A0AAC9HT84_9PSEU</name>
<evidence type="ECO:0000256" key="1">
    <source>
        <dbReference type="ARBA" id="ARBA00023015"/>
    </source>
</evidence>
<dbReference type="InterPro" id="IPR050109">
    <property type="entry name" value="HTH-type_TetR-like_transc_reg"/>
</dbReference>
<keyword evidence="7" id="KW-1185">Reference proteome</keyword>
<evidence type="ECO:0000313" key="6">
    <source>
        <dbReference type="EMBL" id="AOS64055.1"/>
    </source>
</evidence>
<dbReference type="SUPFAM" id="SSF48498">
    <property type="entry name" value="Tetracyclin repressor-like, C-terminal domain"/>
    <property type="match status" value="1"/>
</dbReference>
<dbReference type="Pfam" id="PF17937">
    <property type="entry name" value="TetR_C_28"/>
    <property type="match status" value="1"/>
</dbReference>
<dbReference type="Proteomes" id="UP000095210">
    <property type="component" value="Chromosome"/>
</dbReference>
<dbReference type="Gene3D" id="1.10.357.10">
    <property type="entry name" value="Tetracycline Repressor, domain 2"/>
    <property type="match status" value="1"/>
</dbReference>
<organism evidence="6 7">
    <name type="scientific">Actinoalloteichus hymeniacidonis</name>
    <dbReference type="NCBI Taxonomy" id="340345"/>
    <lineage>
        <taxon>Bacteria</taxon>
        <taxon>Bacillati</taxon>
        <taxon>Actinomycetota</taxon>
        <taxon>Actinomycetes</taxon>
        <taxon>Pseudonocardiales</taxon>
        <taxon>Pseudonocardiaceae</taxon>
        <taxon>Actinoalloteichus</taxon>
    </lineage>
</organism>
<dbReference type="Pfam" id="PF00440">
    <property type="entry name" value="TetR_N"/>
    <property type="match status" value="1"/>
</dbReference>
<accession>A0AAC9HT84</accession>
<reference evidence="7" key="1">
    <citation type="submission" date="2016-03" db="EMBL/GenBank/DDBJ databases">
        <title>Complete genome sequence of the type strain Actinoalloteichus hymeniacidonis DSM 45092.</title>
        <authorList>
            <person name="Schaffert L."/>
            <person name="Albersmeier A."/>
            <person name="Winkler A."/>
            <person name="Kalinowski J."/>
            <person name="Zotchev S."/>
            <person name="Ruckert C."/>
        </authorList>
    </citation>
    <scope>NUCLEOTIDE SEQUENCE [LARGE SCALE GENOMIC DNA]</scope>
    <source>
        <strain evidence="7">HPA177(T) (DSM 45092(T))</strain>
    </source>
</reference>
<dbReference type="EMBL" id="CP014859">
    <property type="protein sequence ID" value="AOS64055.1"/>
    <property type="molecule type" value="Genomic_DNA"/>
</dbReference>
<dbReference type="PROSITE" id="PS50977">
    <property type="entry name" value="HTH_TETR_2"/>
    <property type="match status" value="1"/>
</dbReference>
<dbReference type="InterPro" id="IPR009057">
    <property type="entry name" value="Homeodomain-like_sf"/>
</dbReference>
<gene>
    <name evidence="6" type="ORF">TL08_16275</name>
</gene>
<evidence type="ECO:0000313" key="7">
    <source>
        <dbReference type="Proteomes" id="UP000095210"/>
    </source>
</evidence>
<keyword evidence="1" id="KW-0805">Transcription regulation</keyword>
<dbReference type="PANTHER" id="PTHR30055">
    <property type="entry name" value="HTH-TYPE TRANSCRIPTIONAL REGULATOR RUTR"/>
    <property type="match status" value="1"/>
</dbReference>
<keyword evidence="3" id="KW-0804">Transcription</keyword>
<feature type="DNA-binding region" description="H-T-H motif" evidence="4">
    <location>
        <begin position="26"/>
        <end position="45"/>
    </location>
</feature>
<dbReference type="InterPro" id="IPR036271">
    <property type="entry name" value="Tet_transcr_reg_TetR-rel_C_sf"/>
</dbReference>
<dbReference type="SUPFAM" id="SSF46689">
    <property type="entry name" value="Homeodomain-like"/>
    <property type="match status" value="1"/>
</dbReference>
<dbReference type="PRINTS" id="PR00455">
    <property type="entry name" value="HTHTETR"/>
</dbReference>
<evidence type="ECO:0000256" key="3">
    <source>
        <dbReference type="ARBA" id="ARBA00023163"/>
    </source>
</evidence>
<proteinExistence type="predicted"/>
<dbReference type="GO" id="GO:0000976">
    <property type="term" value="F:transcription cis-regulatory region binding"/>
    <property type="evidence" value="ECO:0007669"/>
    <property type="project" value="TreeGrafter"/>
</dbReference>
<keyword evidence="2 4" id="KW-0238">DNA-binding</keyword>
<dbReference type="PANTHER" id="PTHR30055:SF234">
    <property type="entry name" value="HTH-TYPE TRANSCRIPTIONAL REGULATOR BETI"/>
    <property type="match status" value="1"/>
</dbReference>
<dbReference type="GO" id="GO:0003700">
    <property type="term" value="F:DNA-binding transcription factor activity"/>
    <property type="evidence" value="ECO:0007669"/>
    <property type="project" value="TreeGrafter"/>
</dbReference>
<dbReference type="KEGG" id="ahm:TL08_16275"/>
<evidence type="ECO:0000256" key="4">
    <source>
        <dbReference type="PROSITE-ProRule" id="PRU00335"/>
    </source>
</evidence>
<sequence>MRPSSKTLILEAAMRVAENDGITSVTLDSVAEAAGLTKGGLLYHFRTRDALMLAIQRHIADCWEEKLLAALGKPVEESTQQERLAAYTKVSVDGASRADLVFVLESVGKPELCEPWNTMIERWSPDMTELDLFVAWLAADGLWLYEVSMGTTFSPELRTALTERISALAAPADG</sequence>
<dbReference type="RefSeq" id="WP_069850120.1">
    <property type="nucleotide sequence ID" value="NZ_CP014859.1"/>
</dbReference>
<feature type="domain" description="HTH tetR-type" evidence="5">
    <location>
        <begin position="3"/>
        <end position="63"/>
    </location>
</feature>
<dbReference type="InterPro" id="IPR041479">
    <property type="entry name" value="TetR_CgmR_C"/>
</dbReference>
<evidence type="ECO:0000256" key="2">
    <source>
        <dbReference type="ARBA" id="ARBA00023125"/>
    </source>
</evidence>
<protein>
    <submittedName>
        <fullName evidence="6">Transcriptional regulator, TetR family</fullName>
    </submittedName>
</protein>
<dbReference type="AlphaFoldDB" id="A0AAC9HT84"/>
<dbReference type="InterPro" id="IPR001647">
    <property type="entry name" value="HTH_TetR"/>
</dbReference>